<feature type="domain" description="YetF C-terminal" evidence="8">
    <location>
        <begin position="82"/>
        <end position="213"/>
    </location>
</feature>
<feature type="transmembrane region" description="Helical" evidence="7">
    <location>
        <begin position="7"/>
        <end position="26"/>
    </location>
</feature>
<comment type="caution">
    <text evidence="9">The sequence shown here is derived from an EMBL/GenBank/DDBJ whole genome shotgun (WGS) entry which is preliminary data.</text>
</comment>
<dbReference type="PANTHER" id="PTHR34582:SF7">
    <property type="entry name" value="UPF0702 TRANSMEMBRANE PROTEIN YDFS"/>
    <property type="match status" value="1"/>
</dbReference>
<evidence type="ECO:0000256" key="7">
    <source>
        <dbReference type="SAM" id="Phobius"/>
    </source>
</evidence>
<feature type="transmembrane region" description="Helical" evidence="7">
    <location>
        <begin position="33"/>
        <end position="53"/>
    </location>
</feature>
<evidence type="ECO:0000313" key="10">
    <source>
        <dbReference type="Proteomes" id="UP001597541"/>
    </source>
</evidence>
<accession>A0ABW5P8B5</accession>
<dbReference type="Gene3D" id="3.30.240.20">
    <property type="entry name" value="bsu07140 like domains"/>
    <property type="match status" value="2"/>
</dbReference>
<dbReference type="EMBL" id="JBHUME010000002">
    <property type="protein sequence ID" value="MFD2611481.1"/>
    <property type="molecule type" value="Genomic_DNA"/>
</dbReference>
<evidence type="ECO:0000259" key="8">
    <source>
        <dbReference type="Pfam" id="PF04239"/>
    </source>
</evidence>
<comment type="similarity">
    <text evidence="2">Belongs to the UPF0702 family.</text>
</comment>
<keyword evidence="5 7" id="KW-1133">Transmembrane helix</keyword>
<dbReference type="RefSeq" id="WP_377600249.1">
    <property type="nucleotide sequence ID" value="NZ_JBHUME010000002.1"/>
</dbReference>
<evidence type="ECO:0000256" key="2">
    <source>
        <dbReference type="ARBA" id="ARBA00006448"/>
    </source>
</evidence>
<gene>
    <name evidence="9" type="ORF">ACFSUF_03485</name>
</gene>
<evidence type="ECO:0000256" key="4">
    <source>
        <dbReference type="ARBA" id="ARBA00022692"/>
    </source>
</evidence>
<evidence type="ECO:0000256" key="6">
    <source>
        <dbReference type="ARBA" id="ARBA00023136"/>
    </source>
</evidence>
<evidence type="ECO:0000256" key="1">
    <source>
        <dbReference type="ARBA" id="ARBA00004651"/>
    </source>
</evidence>
<name>A0ABW5P8B5_9BACL</name>
<protein>
    <submittedName>
        <fullName evidence="9">DUF421 domain-containing protein</fullName>
    </submittedName>
</protein>
<dbReference type="InterPro" id="IPR023090">
    <property type="entry name" value="UPF0702_alpha/beta_dom_sf"/>
</dbReference>
<comment type="subcellular location">
    <subcellularLocation>
        <location evidence="1">Cell membrane</location>
        <topology evidence="1">Multi-pass membrane protein</topology>
    </subcellularLocation>
</comment>
<dbReference type="PANTHER" id="PTHR34582">
    <property type="entry name" value="UPF0702 TRANSMEMBRANE PROTEIN YCAP"/>
    <property type="match status" value="1"/>
</dbReference>
<evidence type="ECO:0000313" key="9">
    <source>
        <dbReference type="EMBL" id="MFD2611481.1"/>
    </source>
</evidence>
<evidence type="ECO:0000256" key="5">
    <source>
        <dbReference type="ARBA" id="ARBA00022989"/>
    </source>
</evidence>
<reference evidence="10" key="1">
    <citation type="journal article" date="2019" name="Int. J. Syst. Evol. Microbiol.">
        <title>The Global Catalogue of Microorganisms (GCM) 10K type strain sequencing project: providing services to taxonomists for standard genome sequencing and annotation.</title>
        <authorList>
            <consortium name="The Broad Institute Genomics Platform"/>
            <consortium name="The Broad Institute Genome Sequencing Center for Infectious Disease"/>
            <person name="Wu L."/>
            <person name="Ma J."/>
        </authorList>
    </citation>
    <scope>NUCLEOTIDE SEQUENCE [LARGE SCALE GENOMIC DNA]</scope>
    <source>
        <strain evidence="10">KCTC 3950</strain>
    </source>
</reference>
<keyword evidence="6 7" id="KW-0472">Membrane</keyword>
<dbReference type="InterPro" id="IPR007353">
    <property type="entry name" value="DUF421"/>
</dbReference>
<keyword evidence="10" id="KW-1185">Reference proteome</keyword>
<evidence type="ECO:0000256" key="3">
    <source>
        <dbReference type="ARBA" id="ARBA00022475"/>
    </source>
</evidence>
<dbReference type="Proteomes" id="UP001597541">
    <property type="component" value="Unassembled WGS sequence"/>
</dbReference>
<sequence>MAEWLEVILRTAISVIVLFFLTKLLGKRQVSQLSLFEYITGITIGSLAAYISMDLQTNWYLGLISLAVWISFSLVIEYIQLKNKKLRDWIDGKGTILIENNKILENNLKKEKLTLDDLTEQLRKKNVFSAAEVEFAIMETTGDINVLLKKENQPVTPKQLGIKVPDGQASQAVIMDGEIIDKALSSVGLTRKWLHEELDKHGVRIEDVFLAQVSPGGEVYFDLYNDRGKVPVHSNKQALLSSLQACKTELERLTMTDKHSAKMTETHARQLENIIQEVKALH</sequence>
<keyword evidence="4 7" id="KW-0812">Transmembrane</keyword>
<organism evidence="9 10">
    <name type="scientific">Paenibacillus gansuensis</name>
    <dbReference type="NCBI Taxonomy" id="306542"/>
    <lineage>
        <taxon>Bacteria</taxon>
        <taxon>Bacillati</taxon>
        <taxon>Bacillota</taxon>
        <taxon>Bacilli</taxon>
        <taxon>Bacillales</taxon>
        <taxon>Paenibacillaceae</taxon>
        <taxon>Paenibacillus</taxon>
    </lineage>
</organism>
<keyword evidence="3" id="KW-1003">Cell membrane</keyword>
<feature type="transmembrane region" description="Helical" evidence="7">
    <location>
        <begin position="59"/>
        <end position="79"/>
    </location>
</feature>
<dbReference type="Pfam" id="PF04239">
    <property type="entry name" value="DUF421"/>
    <property type="match status" value="1"/>
</dbReference>
<proteinExistence type="inferred from homology"/>